<evidence type="ECO:0000256" key="2">
    <source>
        <dbReference type="ARBA" id="ARBA00023157"/>
    </source>
</evidence>
<keyword evidence="6" id="KW-1133">Transmembrane helix</keyword>
<feature type="transmembrane region" description="Helical" evidence="6">
    <location>
        <begin position="718"/>
        <end position="741"/>
    </location>
</feature>
<dbReference type="SMART" id="SM00409">
    <property type="entry name" value="IG"/>
    <property type="match status" value="4"/>
</dbReference>
<keyword evidence="4" id="KW-0393">Immunoglobulin domain</keyword>
<dbReference type="PANTHER" id="PTHR19971">
    <property type="entry name" value="SIGNAL-REGULATORY PROTEIN BETA"/>
    <property type="match status" value="1"/>
</dbReference>
<dbReference type="InterPro" id="IPR003006">
    <property type="entry name" value="Ig/MHC_CS"/>
</dbReference>
<keyword evidence="3" id="KW-0325">Glycoprotein</keyword>
<protein>
    <submittedName>
        <fullName evidence="8">Tyrosine-protein phosphatase non-receptor type substrate 1-like</fullName>
    </submittedName>
</protein>
<evidence type="ECO:0000256" key="3">
    <source>
        <dbReference type="ARBA" id="ARBA00023180"/>
    </source>
</evidence>
<dbReference type="InterPro" id="IPR013783">
    <property type="entry name" value="Ig-like_fold"/>
</dbReference>
<evidence type="ECO:0000256" key="1">
    <source>
        <dbReference type="ARBA" id="ARBA00022729"/>
    </source>
</evidence>
<keyword evidence="2" id="KW-1015">Disulfide bond</keyword>
<name>A0A8C2SZU1_COTJA</name>
<dbReference type="Ensembl" id="ENSCJPT00005009909.1">
    <property type="protein sequence ID" value="ENSCJPP00005006271.1"/>
    <property type="gene ID" value="ENSCJPG00005005889.1"/>
</dbReference>
<dbReference type="InterPro" id="IPR003599">
    <property type="entry name" value="Ig_sub"/>
</dbReference>
<feature type="compositionally biased region" description="Basic and acidic residues" evidence="5">
    <location>
        <begin position="748"/>
        <end position="761"/>
    </location>
</feature>
<evidence type="ECO:0000313" key="8">
    <source>
        <dbReference type="Ensembl" id="ENSCJPP00005006271.1"/>
    </source>
</evidence>
<feature type="domain" description="Ig-like" evidence="7">
    <location>
        <begin position="178"/>
        <end position="247"/>
    </location>
</feature>
<dbReference type="AlphaFoldDB" id="A0A8C2SZU1"/>
<reference evidence="8" key="2">
    <citation type="submission" date="2025-08" db="UniProtKB">
        <authorList>
            <consortium name="Ensembl"/>
        </authorList>
    </citation>
    <scope>IDENTIFICATION</scope>
</reference>
<dbReference type="SMART" id="SM00407">
    <property type="entry name" value="IGc1"/>
    <property type="match status" value="2"/>
</dbReference>
<dbReference type="PROSITE" id="PS50835">
    <property type="entry name" value="IG_LIKE"/>
    <property type="match status" value="4"/>
</dbReference>
<dbReference type="InterPro" id="IPR007110">
    <property type="entry name" value="Ig-like_dom"/>
</dbReference>
<keyword evidence="1" id="KW-0732">Signal</keyword>
<sequence>MSKCHNQHGAAGETGSKLACTSSTGGCCATCAGLPQSPPAAVLLRPRSELLSCPAATASPMLCAGFRVSSGCTNLGCTLRFNPAELPAGSVSYQLSQAGTKSVNSVRRSPPFPVQLLIFLLESEPKLSAAPMAELHTALLAQLLVGQLSLFLAWVWGAQVGWSFEVKQPDKWMWVTVGQTLTLNCTVTASGPIGPVKWVKGWGSSSQTVYDRKSSSRRVTRALNESNTDFTIHIVDIHPEDAGTYYCVKFEKKIVDNEMLSRGQGTKVSVYETSPFPSIEVAAAVLCFILLIFILAFCLYRRKQRGGEQSQHVAEVTTGSCSPFPVPCCAGSPGTPSSEVQDAENPKLMHQEESEMEPRPPAWPLLCLLLLCPPFCPGLDAQQYPDFKLQQPRGPMVVIKGEVLTLNCTAFGMGPIGPVRWQKVQGSSNQTIYDPKGAAPRVKSVDTESNEDLSIRISDVRLEDTATYYCVKFIRGTFGEQFVTSGVGTEVLVHARPSELVMSEPSDRAVPGQSVPFTCSTRGFFPREIQVKWLKNSTPVRAVPPPITAELPDSLYSVSSTVQVKLSKNDVRSELTCEVQHSTLPAPLNKTYVLGRVLRVPPSVSVVAAPPGAVQVNETVNFTCRVQGFYPGAVSITWLENGTEMNAGSSAQPTETSQGLFEQISTLMVQAGEEKSGSRFTCRVVHENQEPISSTYTLRVFVPTSGETESFIGDSRSLIYVAVGVVCTVLALLVIAILYLIRTKQSKDKSSPSARLHEPEKSSMTTTTQESDPNNLTYADLNFAKEKKKSIRRIIELSQQSEYACIQGSNSSSSSSQQAANNDNLTYADLDMVHLSKAPRRPPPCPEESSSEYASVQIQRQ</sequence>
<dbReference type="SUPFAM" id="SSF48726">
    <property type="entry name" value="Immunoglobulin"/>
    <property type="match status" value="4"/>
</dbReference>
<feature type="region of interest" description="Disordered" evidence="5">
    <location>
        <begin position="748"/>
        <end position="775"/>
    </location>
</feature>
<dbReference type="InterPro" id="IPR013106">
    <property type="entry name" value="Ig_V-set"/>
</dbReference>
<dbReference type="SMART" id="SM00408">
    <property type="entry name" value="IGc2"/>
    <property type="match status" value="3"/>
</dbReference>
<dbReference type="PROSITE" id="PS00290">
    <property type="entry name" value="IG_MHC"/>
    <property type="match status" value="1"/>
</dbReference>
<reference evidence="8" key="3">
    <citation type="submission" date="2025-09" db="UniProtKB">
        <authorList>
            <consortium name="Ensembl"/>
        </authorList>
    </citation>
    <scope>IDENTIFICATION</scope>
</reference>
<feature type="domain" description="Ig-like" evidence="7">
    <location>
        <begin position="602"/>
        <end position="693"/>
    </location>
</feature>
<reference evidence="8" key="1">
    <citation type="submission" date="2015-11" db="EMBL/GenBank/DDBJ databases">
        <authorList>
            <consortium name="International Coturnix japonica Genome Analysis Consortium"/>
            <person name="Warren W."/>
            <person name="Burt D.W."/>
            <person name="Antin P.B."/>
            <person name="Lanford R."/>
            <person name="Gros J."/>
            <person name="Wilson R.K."/>
        </authorList>
    </citation>
    <scope>NUCLEOTIDE SEQUENCE [LARGE SCALE GENOMIC DNA]</scope>
</reference>
<keyword evidence="6" id="KW-0472">Membrane</keyword>
<feature type="domain" description="Ig-like" evidence="7">
    <location>
        <begin position="385"/>
        <end position="470"/>
    </location>
</feature>
<feature type="region of interest" description="Disordered" evidence="5">
    <location>
        <begin position="332"/>
        <end position="354"/>
    </location>
</feature>
<accession>A0A8C2SZU1</accession>
<gene>
    <name evidence="8" type="primary">LOC107323135</name>
</gene>
<keyword evidence="6" id="KW-0812">Transmembrane</keyword>
<evidence type="ECO:0000313" key="9">
    <source>
        <dbReference type="Proteomes" id="UP000694412"/>
    </source>
</evidence>
<feature type="compositionally biased region" description="Basic and acidic residues" evidence="5">
    <location>
        <begin position="344"/>
        <end position="354"/>
    </location>
</feature>
<dbReference type="InterPro" id="IPR003597">
    <property type="entry name" value="Ig_C1-set"/>
</dbReference>
<feature type="compositionally biased region" description="Low complexity" evidence="5">
    <location>
        <begin position="809"/>
        <end position="822"/>
    </location>
</feature>
<feature type="transmembrane region" description="Helical" evidence="6">
    <location>
        <begin position="281"/>
        <end position="300"/>
    </location>
</feature>
<evidence type="ECO:0000256" key="4">
    <source>
        <dbReference type="ARBA" id="ARBA00023319"/>
    </source>
</evidence>
<dbReference type="InterPro" id="IPR036179">
    <property type="entry name" value="Ig-like_dom_sf"/>
</dbReference>
<feature type="compositionally biased region" description="Polar residues" evidence="5">
    <location>
        <begin position="762"/>
        <end position="775"/>
    </location>
</feature>
<dbReference type="Proteomes" id="UP000694412">
    <property type="component" value="Chromosome 20"/>
</dbReference>
<organism evidence="8 9">
    <name type="scientific">Coturnix japonica</name>
    <name type="common">Japanese quail</name>
    <name type="synonym">Coturnix coturnix japonica</name>
    <dbReference type="NCBI Taxonomy" id="93934"/>
    <lineage>
        <taxon>Eukaryota</taxon>
        <taxon>Metazoa</taxon>
        <taxon>Chordata</taxon>
        <taxon>Craniata</taxon>
        <taxon>Vertebrata</taxon>
        <taxon>Euteleostomi</taxon>
        <taxon>Archelosauria</taxon>
        <taxon>Archosauria</taxon>
        <taxon>Dinosauria</taxon>
        <taxon>Saurischia</taxon>
        <taxon>Theropoda</taxon>
        <taxon>Coelurosauria</taxon>
        <taxon>Aves</taxon>
        <taxon>Neognathae</taxon>
        <taxon>Galloanserae</taxon>
        <taxon>Galliformes</taxon>
        <taxon>Phasianidae</taxon>
        <taxon>Perdicinae</taxon>
        <taxon>Coturnix</taxon>
    </lineage>
</organism>
<feature type="domain" description="Ig-like" evidence="7">
    <location>
        <begin position="497"/>
        <end position="589"/>
    </location>
</feature>
<dbReference type="FunFam" id="2.60.40.10:FF:000295">
    <property type="entry name" value="Tyrosine-protein phosphatase non-receptor type substrate 1"/>
    <property type="match status" value="2"/>
</dbReference>
<evidence type="ECO:0000256" key="6">
    <source>
        <dbReference type="SAM" id="Phobius"/>
    </source>
</evidence>
<dbReference type="Gene3D" id="2.60.40.10">
    <property type="entry name" value="Immunoglobulins"/>
    <property type="match status" value="4"/>
</dbReference>
<dbReference type="InterPro" id="IPR003598">
    <property type="entry name" value="Ig_sub2"/>
</dbReference>
<dbReference type="InterPro" id="IPR051755">
    <property type="entry name" value="Ig-like_CS_Receptor"/>
</dbReference>
<dbReference type="Pfam" id="PF07654">
    <property type="entry name" value="C1-set"/>
    <property type="match status" value="2"/>
</dbReference>
<keyword evidence="9" id="KW-1185">Reference proteome</keyword>
<dbReference type="Pfam" id="PF07686">
    <property type="entry name" value="V-set"/>
    <property type="match status" value="2"/>
</dbReference>
<evidence type="ECO:0000256" key="5">
    <source>
        <dbReference type="SAM" id="MobiDB-lite"/>
    </source>
</evidence>
<feature type="region of interest" description="Disordered" evidence="5">
    <location>
        <begin position="807"/>
        <end position="861"/>
    </location>
</feature>
<evidence type="ECO:0000259" key="7">
    <source>
        <dbReference type="PROSITE" id="PS50835"/>
    </source>
</evidence>
<dbReference type="GeneTree" id="ENSGT00960000186656"/>
<dbReference type="SMART" id="SM00406">
    <property type="entry name" value="IGv"/>
    <property type="match status" value="2"/>
</dbReference>
<proteinExistence type="predicted"/>